<dbReference type="PANTHER" id="PTHR31218">
    <property type="entry name" value="WAT1-RELATED PROTEIN"/>
    <property type="match status" value="1"/>
</dbReference>
<dbReference type="SUPFAM" id="SSF103481">
    <property type="entry name" value="Multidrug resistance efflux transporter EmrE"/>
    <property type="match status" value="2"/>
</dbReference>
<dbReference type="InterPro" id="IPR037185">
    <property type="entry name" value="EmrE-like"/>
</dbReference>
<keyword evidence="10" id="KW-1185">Reference proteome</keyword>
<reference evidence="9 10" key="1">
    <citation type="submission" date="2023-10" db="EMBL/GenBank/DDBJ databases">
        <title>Chromosome-scale genome assembly provides insights into flower coloration mechanisms of Canna indica.</title>
        <authorList>
            <person name="Li C."/>
        </authorList>
    </citation>
    <scope>NUCLEOTIDE SEQUENCE [LARGE SCALE GENOMIC DNA]</scope>
    <source>
        <tissue evidence="9">Flower</tissue>
    </source>
</reference>
<evidence type="ECO:0000256" key="2">
    <source>
        <dbReference type="ARBA" id="ARBA00007635"/>
    </source>
</evidence>
<dbReference type="Proteomes" id="UP001327560">
    <property type="component" value="Chromosome 6"/>
</dbReference>
<comment type="subcellular location">
    <subcellularLocation>
        <location evidence="1 6">Membrane</location>
        <topology evidence="1 6">Multi-pass membrane protein</topology>
    </subcellularLocation>
</comment>
<feature type="domain" description="EamA" evidence="8">
    <location>
        <begin position="153"/>
        <end position="290"/>
    </location>
</feature>
<feature type="transmembrane region" description="Helical" evidence="6">
    <location>
        <begin position="37"/>
        <end position="62"/>
    </location>
</feature>
<feature type="transmembrane region" description="Helical" evidence="6">
    <location>
        <begin position="149"/>
        <end position="169"/>
    </location>
</feature>
<comment type="similarity">
    <text evidence="2 6">Belongs to the drug/metabolite transporter (DMT) superfamily. Plant drug/metabolite exporter (P-DME) (TC 2.A.7.4) family.</text>
</comment>
<keyword evidence="4 6" id="KW-1133">Transmembrane helix</keyword>
<keyword evidence="5 6" id="KW-0472">Membrane</keyword>
<protein>
    <recommendedName>
        <fullName evidence="6">WAT1-related protein</fullName>
    </recommendedName>
</protein>
<name>A0AAQ3QK96_9LILI</name>
<feature type="transmembrane region" description="Helical" evidence="6">
    <location>
        <begin position="99"/>
        <end position="119"/>
    </location>
</feature>
<evidence type="ECO:0000313" key="10">
    <source>
        <dbReference type="Proteomes" id="UP001327560"/>
    </source>
</evidence>
<sequence>MSTCVFVFYRQLSATLILLPLAFVFERKRAPALPFRFCFRMFMLVLIGVSGTLNLTSVALSYTSATSVSATGNFIPVSTFILAVLFRRMEKVELTKKSGIAKIFAVGLCVAGVLAIAFYNGPHLKPLSHHHILQQHGHHQPQLASHSKWVLGTFINLTSNITWSLWLVLQGSLLKDHPISQLMFTTLQSLFSAIQTFFIALAVERDFSRWKLRSKLSLISIAYCGIVVSGIAYFLQSWTIQKKGPIFLTMTSPITLIITTILSSFLLGEFVSLESILGGTLMVGGLYCFLWGKRREQEEGEIPTSKDNTPTCLEEQETVAPPVEAH</sequence>
<evidence type="ECO:0000256" key="7">
    <source>
        <dbReference type="SAM" id="MobiDB-lite"/>
    </source>
</evidence>
<evidence type="ECO:0000256" key="6">
    <source>
        <dbReference type="RuleBase" id="RU363077"/>
    </source>
</evidence>
<feature type="transmembrane region" description="Helical" evidence="6">
    <location>
        <begin position="6"/>
        <end position="25"/>
    </location>
</feature>
<dbReference type="GO" id="GO:0022857">
    <property type="term" value="F:transmembrane transporter activity"/>
    <property type="evidence" value="ECO:0007669"/>
    <property type="project" value="InterPro"/>
</dbReference>
<feature type="transmembrane region" description="Helical" evidence="6">
    <location>
        <begin position="215"/>
        <end position="235"/>
    </location>
</feature>
<dbReference type="AlphaFoldDB" id="A0AAQ3QK96"/>
<evidence type="ECO:0000313" key="9">
    <source>
        <dbReference type="EMBL" id="WOL12181.1"/>
    </source>
</evidence>
<evidence type="ECO:0000256" key="4">
    <source>
        <dbReference type="ARBA" id="ARBA00022989"/>
    </source>
</evidence>
<proteinExistence type="inferred from homology"/>
<feature type="transmembrane region" description="Helical" evidence="6">
    <location>
        <begin position="247"/>
        <end position="267"/>
    </location>
</feature>
<keyword evidence="3 6" id="KW-0812">Transmembrane</keyword>
<evidence type="ECO:0000256" key="5">
    <source>
        <dbReference type="ARBA" id="ARBA00023136"/>
    </source>
</evidence>
<dbReference type="GO" id="GO:0016020">
    <property type="term" value="C:membrane"/>
    <property type="evidence" value="ECO:0007669"/>
    <property type="project" value="UniProtKB-SubCell"/>
</dbReference>
<feature type="region of interest" description="Disordered" evidence="7">
    <location>
        <begin position="300"/>
        <end position="326"/>
    </location>
</feature>
<organism evidence="9 10">
    <name type="scientific">Canna indica</name>
    <name type="common">Indian-shot</name>
    <dbReference type="NCBI Taxonomy" id="4628"/>
    <lineage>
        <taxon>Eukaryota</taxon>
        <taxon>Viridiplantae</taxon>
        <taxon>Streptophyta</taxon>
        <taxon>Embryophyta</taxon>
        <taxon>Tracheophyta</taxon>
        <taxon>Spermatophyta</taxon>
        <taxon>Magnoliopsida</taxon>
        <taxon>Liliopsida</taxon>
        <taxon>Zingiberales</taxon>
        <taxon>Cannaceae</taxon>
        <taxon>Canna</taxon>
    </lineage>
</organism>
<feature type="transmembrane region" description="Helical" evidence="6">
    <location>
        <begin position="181"/>
        <end position="203"/>
    </location>
</feature>
<evidence type="ECO:0000256" key="1">
    <source>
        <dbReference type="ARBA" id="ARBA00004141"/>
    </source>
</evidence>
<evidence type="ECO:0000259" key="8">
    <source>
        <dbReference type="Pfam" id="PF00892"/>
    </source>
</evidence>
<feature type="transmembrane region" description="Helical" evidence="6">
    <location>
        <begin position="273"/>
        <end position="292"/>
    </location>
</feature>
<dbReference type="InterPro" id="IPR000620">
    <property type="entry name" value="EamA_dom"/>
</dbReference>
<feature type="transmembrane region" description="Helical" evidence="6">
    <location>
        <begin position="68"/>
        <end position="87"/>
    </location>
</feature>
<dbReference type="Pfam" id="PF00892">
    <property type="entry name" value="EamA"/>
    <property type="match status" value="2"/>
</dbReference>
<dbReference type="EMBL" id="CP136895">
    <property type="protein sequence ID" value="WOL12181.1"/>
    <property type="molecule type" value="Genomic_DNA"/>
</dbReference>
<accession>A0AAQ3QK96</accession>
<feature type="domain" description="EamA" evidence="8">
    <location>
        <begin position="2"/>
        <end position="105"/>
    </location>
</feature>
<evidence type="ECO:0000256" key="3">
    <source>
        <dbReference type="ARBA" id="ARBA00022692"/>
    </source>
</evidence>
<gene>
    <name evidence="9" type="ORF">Cni_G20946</name>
</gene>
<dbReference type="InterPro" id="IPR030184">
    <property type="entry name" value="WAT1-related"/>
</dbReference>